<accession>A0A0W0Z4X0</accession>
<dbReference type="InterPro" id="IPR030445">
    <property type="entry name" value="H3-K79_meTrfase"/>
</dbReference>
<dbReference type="AlphaFoldDB" id="A0A0W0Z4X0"/>
<reference evidence="8 9" key="1">
    <citation type="submission" date="2015-11" db="EMBL/GenBank/DDBJ databases">
        <title>Genomic analysis of 38 Legionella species identifies large and diverse effector repertoires.</title>
        <authorList>
            <person name="Burstein D."/>
            <person name="Amaro F."/>
            <person name="Zusman T."/>
            <person name="Lifshitz Z."/>
            <person name="Cohen O."/>
            <person name="Gilbert J.A."/>
            <person name="Pupko T."/>
            <person name="Shuman H.A."/>
            <person name="Segal G."/>
        </authorList>
    </citation>
    <scope>NUCLEOTIDE SEQUENCE [LARGE SCALE GENOMIC DNA]</scope>
    <source>
        <strain evidence="8 9">ATCC 49655</strain>
    </source>
</reference>
<dbReference type="InterPro" id="IPR029063">
    <property type="entry name" value="SAM-dependent_MTases_sf"/>
</dbReference>
<dbReference type="RefSeq" id="WP_018578416.1">
    <property type="nucleotide sequence ID" value="NZ_KB892434.1"/>
</dbReference>
<dbReference type="EMBL" id="LNYW01000019">
    <property type="protein sequence ID" value="KTD64202.1"/>
    <property type="molecule type" value="Genomic_DNA"/>
</dbReference>
<dbReference type="eggNOG" id="COG2242">
    <property type="taxonomic scope" value="Bacteria"/>
</dbReference>
<evidence type="ECO:0000313" key="8">
    <source>
        <dbReference type="EMBL" id="KTD64202.1"/>
    </source>
</evidence>
<evidence type="ECO:0000259" key="7">
    <source>
        <dbReference type="PROSITE" id="PS51569"/>
    </source>
</evidence>
<dbReference type="Pfam" id="PF08123">
    <property type="entry name" value="DOT1"/>
    <property type="match status" value="1"/>
</dbReference>
<proteinExistence type="predicted"/>
<dbReference type="PATRIC" id="fig|1122169.6.peg.725"/>
<dbReference type="GO" id="GO:0140956">
    <property type="term" value="F:histone H3K79 trimethyltransferase activity"/>
    <property type="evidence" value="ECO:0007669"/>
    <property type="project" value="UniProtKB-EC"/>
</dbReference>
<dbReference type="EC" id="2.1.1.360" evidence="1"/>
<sequence>MDEGLELSIHLMPYLIYLPIFILFLLFYFLRKRKIRRIKKWQKSLNLMHHEPVFQEIYKDVNGFILSRQAREKQDAFEFTYGEIEFLPFIALLSLVKIDSTTVFYDLGSGVGKAVLACAMVYPVRKSLGIELFHQLHLCACEQVEKLKTINEYQIAAEKIELIEGNILEADLKDATLIFINATALIGQTWEDLCSRLNNLPQIEAIITTSKPLLNTEFWQVEHTKIQMSWGVVLAYIHTTKTYLH</sequence>
<evidence type="ECO:0000256" key="1">
    <source>
        <dbReference type="ARBA" id="ARBA00012190"/>
    </source>
</evidence>
<feature type="domain" description="DOT1" evidence="7">
    <location>
        <begin position="1"/>
        <end position="245"/>
    </location>
</feature>
<keyword evidence="6" id="KW-0472">Membrane</keyword>
<comment type="caution">
    <text evidence="8">The sequence shown here is derived from an EMBL/GenBank/DDBJ whole genome shotgun (WGS) entry which is preliminary data.</text>
</comment>
<dbReference type="PANTHER" id="PTHR21451:SF19">
    <property type="entry name" value="ACTIVATED IN BLOCKED UNFOLDED PROTEIN RESPONSE"/>
    <property type="match status" value="1"/>
</dbReference>
<comment type="catalytic activity">
    <reaction evidence="5">
        <text>L-lysyl(79)-[histone H3] + 3 S-adenosyl-L-methionine = N(6),N(6),N(6)-trimethyl-L-lysyl(79)-[histone H3] + 3 S-adenosyl-L-homocysteine + 3 H(+)</text>
        <dbReference type="Rhea" id="RHEA:60328"/>
        <dbReference type="Rhea" id="RHEA-COMP:15549"/>
        <dbReference type="Rhea" id="RHEA-COMP:15552"/>
        <dbReference type="ChEBI" id="CHEBI:15378"/>
        <dbReference type="ChEBI" id="CHEBI:29969"/>
        <dbReference type="ChEBI" id="CHEBI:57856"/>
        <dbReference type="ChEBI" id="CHEBI:59789"/>
        <dbReference type="ChEBI" id="CHEBI:61961"/>
        <dbReference type="EC" id="2.1.1.360"/>
    </reaction>
</comment>
<evidence type="ECO:0000313" key="9">
    <source>
        <dbReference type="Proteomes" id="UP000054600"/>
    </source>
</evidence>
<dbReference type="GO" id="GO:0051726">
    <property type="term" value="P:regulation of cell cycle"/>
    <property type="evidence" value="ECO:0007669"/>
    <property type="project" value="InterPro"/>
</dbReference>
<evidence type="ECO:0000256" key="2">
    <source>
        <dbReference type="ARBA" id="ARBA00020987"/>
    </source>
</evidence>
<dbReference type="PANTHER" id="PTHR21451">
    <property type="entry name" value="HISTONE H3 METHYLTRANSFERASE"/>
    <property type="match status" value="1"/>
</dbReference>
<evidence type="ECO:0000256" key="6">
    <source>
        <dbReference type="SAM" id="Phobius"/>
    </source>
</evidence>
<name>A0A0W0Z4X0_9GAMM</name>
<dbReference type="PROSITE" id="PS51569">
    <property type="entry name" value="DOT1"/>
    <property type="match status" value="1"/>
</dbReference>
<evidence type="ECO:0000256" key="5">
    <source>
        <dbReference type="ARBA" id="ARBA00047770"/>
    </source>
</evidence>
<evidence type="ECO:0000256" key="4">
    <source>
        <dbReference type="ARBA" id="ARBA00029821"/>
    </source>
</evidence>
<protein>
    <recommendedName>
        <fullName evidence="2">Histone-lysine N-methyltransferase, H3 lysine-79 specific</fullName>
        <ecNumber evidence="1">2.1.1.360</ecNumber>
    </recommendedName>
    <alternativeName>
        <fullName evidence="4">Histone H3-K79 methyltransferase</fullName>
    </alternativeName>
</protein>
<keyword evidence="6" id="KW-1133">Transmembrane helix</keyword>
<keyword evidence="6" id="KW-0812">Transmembrane</keyword>
<dbReference type="InterPro" id="IPR025789">
    <property type="entry name" value="DOT1_dom"/>
</dbReference>
<dbReference type="SUPFAM" id="SSF53335">
    <property type="entry name" value="S-adenosyl-L-methionine-dependent methyltransferases"/>
    <property type="match status" value="1"/>
</dbReference>
<organism evidence="8 9">
    <name type="scientific">Legionella shakespearei DSM 23087</name>
    <dbReference type="NCBI Taxonomy" id="1122169"/>
    <lineage>
        <taxon>Bacteria</taxon>
        <taxon>Pseudomonadati</taxon>
        <taxon>Pseudomonadota</taxon>
        <taxon>Gammaproteobacteria</taxon>
        <taxon>Legionellales</taxon>
        <taxon>Legionellaceae</taxon>
        <taxon>Legionella</taxon>
    </lineage>
</organism>
<keyword evidence="3" id="KW-0156">Chromatin regulator</keyword>
<dbReference type="Gene3D" id="3.40.50.150">
    <property type="entry name" value="Vaccinia Virus protein VP39"/>
    <property type="match status" value="1"/>
</dbReference>
<feature type="transmembrane region" description="Helical" evidence="6">
    <location>
        <begin position="12"/>
        <end position="30"/>
    </location>
</feature>
<evidence type="ECO:0000256" key="3">
    <source>
        <dbReference type="ARBA" id="ARBA00022853"/>
    </source>
</evidence>
<keyword evidence="9" id="KW-1185">Reference proteome</keyword>
<dbReference type="Proteomes" id="UP000054600">
    <property type="component" value="Unassembled WGS sequence"/>
</dbReference>
<gene>
    <name evidence="8" type="ORF">Lsha_0633</name>
</gene>
<dbReference type="STRING" id="1122169.Lsha_0633"/>